<comment type="similarity">
    <text evidence="1">Belongs to the thioredoxin family. DsbA subfamily.</text>
</comment>
<dbReference type="PROSITE" id="PS51352">
    <property type="entry name" value="THIOREDOXIN_2"/>
    <property type="match status" value="1"/>
</dbReference>
<dbReference type="InterPro" id="IPR013766">
    <property type="entry name" value="Thioredoxin_domain"/>
</dbReference>
<dbReference type="PANTHER" id="PTHR13887">
    <property type="entry name" value="GLUTATHIONE S-TRANSFERASE KAPPA"/>
    <property type="match status" value="1"/>
</dbReference>
<protein>
    <recommendedName>
        <fullName evidence="7">Thioredoxin domain-containing protein</fullName>
    </recommendedName>
</protein>
<keyword evidence="5" id="KW-0676">Redox-active center</keyword>
<keyword evidence="9" id="KW-1185">Reference proteome</keyword>
<evidence type="ECO:0000256" key="6">
    <source>
        <dbReference type="SAM" id="MobiDB-lite"/>
    </source>
</evidence>
<dbReference type="AlphaFoldDB" id="A0A0Y0MM15"/>
<feature type="compositionally biased region" description="Low complexity" evidence="6">
    <location>
        <begin position="42"/>
        <end position="52"/>
    </location>
</feature>
<dbReference type="InterPro" id="IPR036249">
    <property type="entry name" value="Thioredoxin-like_sf"/>
</dbReference>
<evidence type="ECO:0000256" key="5">
    <source>
        <dbReference type="ARBA" id="ARBA00023284"/>
    </source>
</evidence>
<keyword evidence="2" id="KW-0732">Signal</keyword>
<dbReference type="PANTHER" id="PTHR13887:SF14">
    <property type="entry name" value="DISULFIDE BOND FORMATION PROTEIN D"/>
    <property type="match status" value="1"/>
</dbReference>
<dbReference type="GO" id="GO:0016491">
    <property type="term" value="F:oxidoreductase activity"/>
    <property type="evidence" value="ECO:0007669"/>
    <property type="project" value="UniProtKB-KW"/>
</dbReference>
<evidence type="ECO:0000313" key="9">
    <source>
        <dbReference type="Proteomes" id="UP000058305"/>
    </source>
</evidence>
<dbReference type="RefSeq" id="WP_067226844.1">
    <property type="nucleotide sequence ID" value="NZ_CP014145.1"/>
</dbReference>
<keyword evidence="4" id="KW-1015">Disulfide bond</keyword>
<reference evidence="8 9" key="1">
    <citation type="journal article" date="2016" name="J. Biotechnol.">
        <title>First complete genome sequence of a species in the genus Microterricola, an extremophilic cold active enzyme producing bacterial strain ERGS5:02 isolated from Sikkim Himalaya.</title>
        <authorList>
            <person name="Himanshu"/>
            <person name="Swarnkar M.K."/>
            <person name="Singh D."/>
            <person name="Kumar R."/>
        </authorList>
    </citation>
    <scope>NUCLEOTIDE SEQUENCE [LARGE SCALE GENOMIC DNA]</scope>
    <source>
        <strain evidence="8 9">ERGS5:02</strain>
    </source>
</reference>
<dbReference type="OrthoDB" id="117402at2"/>
<feature type="region of interest" description="Disordered" evidence="6">
    <location>
        <begin position="42"/>
        <end position="61"/>
    </location>
</feature>
<keyword evidence="3" id="KW-0560">Oxidoreductase</keyword>
<name>A0A0Y0MM15_9MICO</name>
<evidence type="ECO:0000256" key="3">
    <source>
        <dbReference type="ARBA" id="ARBA00023002"/>
    </source>
</evidence>
<organism evidence="8 9">
    <name type="scientific">Microterricola viridarii</name>
    <dbReference type="NCBI Taxonomy" id="412690"/>
    <lineage>
        <taxon>Bacteria</taxon>
        <taxon>Bacillati</taxon>
        <taxon>Actinomycetota</taxon>
        <taxon>Actinomycetes</taxon>
        <taxon>Micrococcales</taxon>
        <taxon>Microbacteriaceae</taxon>
        <taxon>Microterricola</taxon>
    </lineage>
</organism>
<evidence type="ECO:0000259" key="7">
    <source>
        <dbReference type="PROSITE" id="PS51352"/>
    </source>
</evidence>
<dbReference type="Gene3D" id="3.40.30.10">
    <property type="entry name" value="Glutaredoxin"/>
    <property type="match status" value="1"/>
</dbReference>
<dbReference type="KEGG" id="mvd:AWU67_03945"/>
<dbReference type="EMBL" id="CP014145">
    <property type="protein sequence ID" value="AMB58149.1"/>
    <property type="molecule type" value="Genomic_DNA"/>
</dbReference>
<evidence type="ECO:0000256" key="2">
    <source>
        <dbReference type="ARBA" id="ARBA00022729"/>
    </source>
</evidence>
<evidence type="ECO:0000256" key="4">
    <source>
        <dbReference type="ARBA" id="ARBA00023157"/>
    </source>
</evidence>
<dbReference type="Proteomes" id="UP000058305">
    <property type="component" value="Chromosome"/>
</dbReference>
<reference evidence="9" key="2">
    <citation type="submission" date="2016-01" db="EMBL/GenBank/DDBJ databases">
        <title>First complete genome sequence of a species in the genus Microterricola, an extremophilic cold active enzyme producing strain ERGS5:02 isolated from Sikkim Himalaya.</title>
        <authorList>
            <person name="Kumar R."/>
            <person name="Singh D."/>
            <person name="Swarnkar M.K."/>
        </authorList>
    </citation>
    <scope>NUCLEOTIDE SEQUENCE [LARGE SCALE GENOMIC DNA]</scope>
    <source>
        <strain evidence="9">ERGS5:02</strain>
    </source>
</reference>
<accession>A0A0Y0MM15</accession>
<dbReference type="SUPFAM" id="SSF52833">
    <property type="entry name" value="Thioredoxin-like"/>
    <property type="match status" value="1"/>
</dbReference>
<dbReference type="Pfam" id="PF13462">
    <property type="entry name" value="Thioredoxin_4"/>
    <property type="match status" value="1"/>
</dbReference>
<sequence>MAENTDRRFRLSSVIVIALGAALLGGLGTAVVMSSTLGGTATAPAPAAAEPGAQKEQTASGVPDLARRIDGDPTAIGAVDAPVVMIEFADYRCPFCSLFSRETMPKIMEQYLADGTLRIEWRDLPIFGDQSIDTAIAARAAGDQGLFWEYNAAVAAAAPDRGHPDIDRAMLIGFAEQVGVPDLAAFELGLDSETHRAAVQADLQEAQSIGATSTPIFLIGDEAIGGAQPLEAFQAIIERQAARP</sequence>
<evidence type="ECO:0000313" key="8">
    <source>
        <dbReference type="EMBL" id="AMB58149.1"/>
    </source>
</evidence>
<dbReference type="InterPro" id="IPR012336">
    <property type="entry name" value="Thioredoxin-like_fold"/>
</dbReference>
<proteinExistence type="inferred from homology"/>
<evidence type="ECO:0000256" key="1">
    <source>
        <dbReference type="ARBA" id="ARBA00005791"/>
    </source>
</evidence>
<feature type="domain" description="Thioredoxin" evidence="7">
    <location>
        <begin position="39"/>
        <end position="242"/>
    </location>
</feature>
<gene>
    <name evidence="8" type="ORF">AWU67_03945</name>
</gene>